<accession>A0A1U9K703</accession>
<evidence type="ECO:0000256" key="1">
    <source>
        <dbReference type="ARBA" id="ARBA00023125"/>
    </source>
</evidence>
<dbReference type="InterPro" id="IPR001845">
    <property type="entry name" value="HTH_ArsR_DNA-bd_dom"/>
</dbReference>
<organism evidence="3 4">
    <name type="scientific">Novibacillus thermophilus</name>
    <dbReference type="NCBI Taxonomy" id="1471761"/>
    <lineage>
        <taxon>Bacteria</taxon>
        <taxon>Bacillati</taxon>
        <taxon>Bacillota</taxon>
        <taxon>Bacilli</taxon>
        <taxon>Bacillales</taxon>
        <taxon>Thermoactinomycetaceae</taxon>
        <taxon>Novibacillus</taxon>
    </lineage>
</organism>
<dbReference type="SMART" id="SM00418">
    <property type="entry name" value="HTH_ARSR"/>
    <property type="match status" value="1"/>
</dbReference>
<name>A0A1U9K703_9BACL</name>
<evidence type="ECO:0000313" key="4">
    <source>
        <dbReference type="Proteomes" id="UP000188603"/>
    </source>
</evidence>
<protein>
    <submittedName>
        <fullName evidence="3">Transcriptional regulator</fullName>
    </submittedName>
</protein>
<sequence>MKRTKADLLLHPVRMRIVQAFVGGRHLTVQQIGEMLPEIPQATLYRHFNVLRQANLLTVVGRNKVRGTEEKIYALAEQGGNLNADDLKDASREDHLRYFMAFMANLLGDLDHYLQHKSDNMAADGFGYRQANVYLSDEEFEAFLQNVRTAVQNVIQNEPAPHRRRRTIATIFIPEPRKEQSKIKHDGEAER</sequence>
<dbReference type="InterPro" id="IPR036390">
    <property type="entry name" value="WH_DNA-bd_sf"/>
</dbReference>
<evidence type="ECO:0000313" key="3">
    <source>
        <dbReference type="EMBL" id="AQS55814.1"/>
    </source>
</evidence>
<dbReference type="RefSeq" id="WP_077719675.1">
    <property type="nucleotide sequence ID" value="NZ_CP019699.1"/>
</dbReference>
<dbReference type="GO" id="GO:0003677">
    <property type="term" value="F:DNA binding"/>
    <property type="evidence" value="ECO:0007669"/>
    <property type="project" value="UniProtKB-KW"/>
</dbReference>
<dbReference type="InterPro" id="IPR036388">
    <property type="entry name" value="WH-like_DNA-bd_sf"/>
</dbReference>
<dbReference type="NCBIfam" id="NF005061">
    <property type="entry name" value="PRK06474.1"/>
    <property type="match status" value="1"/>
</dbReference>
<gene>
    <name evidence="3" type="ORF">B0W44_08440</name>
</gene>
<dbReference type="EMBL" id="CP019699">
    <property type="protein sequence ID" value="AQS55814.1"/>
    <property type="molecule type" value="Genomic_DNA"/>
</dbReference>
<dbReference type="SUPFAM" id="SSF46785">
    <property type="entry name" value="Winged helix' DNA-binding domain"/>
    <property type="match status" value="1"/>
</dbReference>
<dbReference type="KEGG" id="ntr:B0W44_08440"/>
<dbReference type="Gene3D" id="6.10.140.2180">
    <property type="match status" value="1"/>
</dbReference>
<reference evidence="3 4" key="1">
    <citation type="journal article" date="2015" name="Int. J. Syst. Evol. Microbiol.">
        <title>Novibacillus thermophilus gen. nov., sp. nov., a Gram-staining-negative and moderately thermophilic member of the family Thermoactinomycetaceae.</title>
        <authorList>
            <person name="Yang G."/>
            <person name="Chen J."/>
            <person name="Zhou S."/>
        </authorList>
    </citation>
    <scope>NUCLEOTIDE SEQUENCE [LARGE SCALE GENOMIC DNA]</scope>
    <source>
        <strain evidence="3 4">SG-1</strain>
    </source>
</reference>
<dbReference type="STRING" id="1471761.B0W44_08440"/>
<feature type="domain" description="HTH arsR-type" evidence="2">
    <location>
        <begin position="4"/>
        <end position="81"/>
    </location>
</feature>
<dbReference type="Pfam" id="PF12840">
    <property type="entry name" value="HTH_20"/>
    <property type="match status" value="1"/>
</dbReference>
<dbReference type="GO" id="GO:0003700">
    <property type="term" value="F:DNA-binding transcription factor activity"/>
    <property type="evidence" value="ECO:0007669"/>
    <property type="project" value="InterPro"/>
</dbReference>
<keyword evidence="1" id="KW-0238">DNA-binding</keyword>
<evidence type="ECO:0000259" key="2">
    <source>
        <dbReference type="SMART" id="SM00418"/>
    </source>
</evidence>
<dbReference type="OrthoDB" id="5949858at2"/>
<keyword evidence="4" id="KW-1185">Reference proteome</keyword>
<dbReference type="AlphaFoldDB" id="A0A1U9K703"/>
<dbReference type="Gene3D" id="1.10.10.10">
    <property type="entry name" value="Winged helix-like DNA-binding domain superfamily/Winged helix DNA-binding domain"/>
    <property type="match status" value="1"/>
</dbReference>
<dbReference type="InterPro" id="IPR011991">
    <property type="entry name" value="ArsR-like_HTH"/>
</dbReference>
<dbReference type="Proteomes" id="UP000188603">
    <property type="component" value="Chromosome"/>
</dbReference>
<proteinExistence type="predicted"/>
<dbReference type="CDD" id="cd00090">
    <property type="entry name" value="HTH_ARSR"/>
    <property type="match status" value="1"/>
</dbReference>